<dbReference type="Pfam" id="PF12697">
    <property type="entry name" value="Abhydrolase_6"/>
    <property type="match status" value="1"/>
</dbReference>
<proteinExistence type="predicted"/>
<dbReference type="Proteomes" id="UP000431401">
    <property type="component" value="Unassembled WGS sequence"/>
</dbReference>
<dbReference type="PRINTS" id="PR00111">
    <property type="entry name" value="ABHYDROLASE"/>
</dbReference>
<dbReference type="EC" id="3.1.1.10" evidence="2"/>
<dbReference type="RefSeq" id="WP_319942368.1">
    <property type="nucleotide sequence ID" value="NZ_WEGI01000001.1"/>
</dbReference>
<feature type="domain" description="AB hydrolase-1" evidence="1">
    <location>
        <begin position="34"/>
        <end position="272"/>
    </location>
</feature>
<protein>
    <submittedName>
        <fullName evidence="2">Tropinesterase</fullName>
        <ecNumber evidence="2">3.1.1.10</ecNumber>
    </submittedName>
</protein>
<dbReference type="InterPro" id="IPR050266">
    <property type="entry name" value="AB_hydrolase_sf"/>
</dbReference>
<dbReference type="AlphaFoldDB" id="A0A7K0DFJ2"/>
<evidence type="ECO:0000313" key="3">
    <source>
        <dbReference type="Proteomes" id="UP000431401"/>
    </source>
</evidence>
<gene>
    <name evidence="2" type="ORF">NRB56_01080</name>
</gene>
<dbReference type="EMBL" id="WEGI01000001">
    <property type="protein sequence ID" value="MQY24560.1"/>
    <property type="molecule type" value="Genomic_DNA"/>
</dbReference>
<reference evidence="2 3" key="1">
    <citation type="submission" date="2019-10" db="EMBL/GenBank/DDBJ databases">
        <title>Nocardia macrotermitis sp. nov. and Nocardia aurantia sp. nov., isolated from the gut of fungus growing-termite Macrotermes natalensis.</title>
        <authorList>
            <person name="Benndorf R."/>
            <person name="Schwitalla J."/>
            <person name="Martin K."/>
            <person name="De Beer W."/>
            <person name="Kaster A.-K."/>
            <person name="Vollmers J."/>
            <person name="Poulsen M."/>
            <person name="Beemelmanns C."/>
        </authorList>
    </citation>
    <scope>NUCLEOTIDE SEQUENCE [LARGE SCALE GENOMIC DNA]</scope>
    <source>
        <strain evidence="2 3">RB56</strain>
    </source>
</reference>
<evidence type="ECO:0000259" key="1">
    <source>
        <dbReference type="Pfam" id="PF12697"/>
    </source>
</evidence>
<dbReference type="InterPro" id="IPR029058">
    <property type="entry name" value="AB_hydrolase_fold"/>
</dbReference>
<dbReference type="GO" id="GO:0050357">
    <property type="term" value="F:tropinesterase activity"/>
    <property type="evidence" value="ECO:0007669"/>
    <property type="project" value="UniProtKB-EC"/>
</dbReference>
<name>A0A7K0DFJ2_9NOCA</name>
<comment type="caution">
    <text evidence="2">The sequence shown here is derived from an EMBL/GenBank/DDBJ whole genome shotgun (WGS) entry which is preliminary data.</text>
</comment>
<dbReference type="PANTHER" id="PTHR43798">
    <property type="entry name" value="MONOACYLGLYCEROL LIPASE"/>
    <property type="match status" value="1"/>
</dbReference>
<dbReference type="SUPFAM" id="SSF53474">
    <property type="entry name" value="alpha/beta-Hydrolases"/>
    <property type="match status" value="1"/>
</dbReference>
<organism evidence="2 3">
    <name type="scientific">Nocardia aurantia</name>
    <dbReference type="NCBI Taxonomy" id="2585199"/>
    <lineage>
        <taxon>Bacteria</taxon>
        <taxon>Bacillati</taxon>
        <taxon>Actinomycetota</taxon>
        <taxon>Actinomycetes</taxon>
        <taxon>Mycobacteriales</taxon>
        <taxon>Nocardiaceae</taxon>
        <taxon>Nocardia</taxon>
    </lineage>
</organism>
<evidence type="ECO:0000313" key="2">
    <source>
        <dbReference type="EMBL" id="MQY24560.1"/>
    </source>
</evidence>
<accession>A0A7K0DFJ2</accession>
<dbReference type="InterPro" id="IPR000073">
    <property type="entry name" value="AB_hydrolase_1"/>
</dbReference>
<dbReference type="Gene3D" id="3.40.50.1820">
    <property type="entry name" value="alpha/beta hydrolase"/>
    <property type="match status" value="1"/>
</dbReference>
<keyword evidence="3" id="KW-1185">Reference proteome</keyword>
<dbReference type="GO" id="GO:0016020">
    <property type="term" value="C:membrane"/>
    <property type="evidence" value="ECO:0007669"/>
    <property type="project" value="TreeGrafter"/>
</dbReference>
<dbReference type="PANTHER" id="PTHR43798:SF33">
    <property type="entry name" value="HYDROLASE, PUTATIVE (AFU_ORTHOLOGUE AFUA_2G14860)-RELATED"/>
    <property type="match status" value="1"/>
</dbReference>
<sequence>MSAGRDAGVADRDDELGAHPIHFRDEGDPAAKPVVLLHGFAGSLHWYDRVAALLTDRYRVIRPDLRGHGGTGGHHDLDGPAQGRAIARLLDVLDLHDVTLAGHSFGADVALATAGQSPRVRRIAVIDQAPDYSAARFPTGNGLLADPLLGPLLHRAALPPFIRFGLRYGVAPGFDVRGAFDDPDQGVRDYRAMSPRMPRTVIVDRRRRLAANPLDAQIHALSMPTLVLHGTHDRFYDCATTTARYRATGARVEIIDGAGHSPNIERPAVVAELLADFAGHS</sequence>
<keyword evidence="2" id="KW-0378">Hydrolase</keyword>